<keyword evidence="3" id="KW-0067">ATP-binding</keyword>
<evidence type="ECO:0000313" key="5">
    <source>
        <dbReference type="EMBL" id="GAA1820927.1"/>
    </source>
</evidence>
<organism evidence="5 6">
    <name type="scientific">Luedemannella flava</name>
    <dbReference type="NCBI Taxonomy" id="349316"/>
    <lineage>
        <taxon>Bacteria</taxon>
        <taxon>Bacillati</taxon>
        <taxon>Actinomycetota</taxon>
        <taxon>Actinomycetes</taxon>
        <taxon>Micromonosporales</taxon>
        <taxon>Micromonosporaceae</taxon>
        <taxon>Luedemannella</taxon>
    </lineage>
</organism>
<dbReference type="PANTHER" id="PTHR24220">
    <property type="entry name" value="IMPORT ATP-BINDING PROTEIN"/>
    <property type="match status" value="1"/>
</dbReference>
<evidence type="ECO:0000256" key="2">
    <source>
        <dbReference type="ARBA" id="ARBA00022741"/>
    </source>
</evidence>
<feature type="domain" description="ABC transporter" evidence="4">
    <location>
        <begin position="314"/>
        <end position="518"/>
    </location>
</feature>
<evidence type="ECO:0000259" key="4">
    <source>
        <dbReference type="PROSITE" id="PS50893"/>
    </source>
</evidence>
<dbReference type="PROSITE" id="PS00211">
    <property type="entry name" value="ABC_TRANSPORTER_1"/>
    <property type="match status" value="2"/>
</dbReference>
<dbReference type="Pfam" id="PF00005">
    <property type="entry name" value="ABC_tran"/>
    <property type="match status" value="2"/>
</dbReference>
<name>A0ABN2ME46_9ACTN</name>
<dbReference type="InterPro" id="IPR027417">
    <property type="entry name" value="P-loop_NTPase"/>
</dbReference>
<dbReference type="InterPro" id="IPR003593">
    <property type="entry name" value="AAA+_ATPase"/>
</dbReference>
<gene>
    <name evidence="5" type="ORF">GCM10009682_46390</name>
</gene>
<comment type="similarity">
    <text evidence="1">Belongs to the ABC transporter superfamily.</text>
</comment>
<feature type="domain" description="ABC transporter" evidence="4">
    <location>
        <begin position="4"/>
        <end position="245"/>
    </location>
</feature>
<evidence type="ECO:0000313" key="6">
    <source>
        <dbReference type="Proteomes" id="UP001500218"/>
    </source>
</evidence>
<keyword evidence="6" id="KW-1185">Reference proteome</keyword>
<dbReference type="InterPro" id="IPR003439">
    <property type="entry name" value="ABC_transporter-like_ATP-bd"/>
</dbReference>
<evidence type="ECO:0000256" key="3">
    <source>
        <dbReference type="ARBA" id="ARBA00022840"/>
    </source>
</evidence>
<dbReference type="InterPro" id="IPR017871">
    <property type="entry name" value="ABC_transporter-like_CS"/>
</dbReference>
<keyword evidence="2" id="KW-0547">Nucleotide-binding</keyword>
<accession>A0ABN2ME46</accession>
<dbReference type="EMBL" id="BAAALT010000177">
    <property type="protein sequence ID" value="GAA1820927.1"/>
    <property type="molecule type" value="Genomic_DNA"/>
</dbReference>
<dbReference type="Proteomes" id="UP001500218">
    <property type="component" value="Unassembled WGS sequence"/>
</dbReference>
<reference evidence="5 6" key="1">
    <citation type="journal article" date="2019" name="Int. J. Syst. Evol. Microbiol.">
        <title>The Global Catalogue of Microorganisms (GCM) 10K type strain sequencing project: providing services to taxonomists for standard genome sequencing and annotation.</title>
        <authorList>
            <consortium name="The Broad Institute Genomics Platform"/>
            <consortium name="The Broad Institute Genome Sequencing Center for Infectious Disease"/>
            <person name="Wu L."/>
            <person name="Ma J."/>
        </authorList>
    </citation>
    <scope>NUCLEOTIDE SEQUENCE [LARGE SCALE GENOMIC DNA]</scope>
    <source>
        <strain evidence="5 6">JCM 13250</strain>
    </source>
</reference>
<dbReference type="SUPFAM" id="SSF52540">
    <property type="entry name" value="P-loop containing nucleoside triphosphate hydrolases"/>
    <property type="match status" value="2"/>
</dbReference>
<protein>
    <recommendedName>
        <fullName evidence="4">ABC transporter domain-containing protein</fullName>
    </recommendedName>
</protein>
<dbReference type="RefSeq" id="WP_344136182.1">
    <property type="nucleotide sequence ID" value="NZ_BAAALT010000177.1"/>
</dbReference>
<proteinExistence type="inferred from homology"/>
<dbReference type="Gene3D" id="3.40.50.300">
    <property type="entry name" value="P-loop containing nucleotide triphosphate hydrolases"/>
    <property type="match status" value="2"/>
</dbReference>
<dbReference type="SMART" id="SM00382">
    <property type="entry name" value="AAA"/>
    <property type="match status" value="2"/>
</dbReference>
<dbReference type="PROSITE" id="PS50893">
    <property type="entry name" value="ABC_TRANSPORTER_2"/>
    <property type="match status" value="2"/>
</dbReference>
<dbReference type="InterPro" id="IPR015854">
    <property type="entry name" value="ABC_transpr_LolD-like"/>
</dbReference>
<sequence>MTAVSAHDVFCLYSTPRGHVAALRGLTLDVAAGERVVVHGPNGSGKTTLLRVLTGERAPSAGAVRVCGVDLGGADARARARLRGRRLGLVDQHHGSTLRAELTVRDNVALQLRITGVRPTAARRRAGELLDRLGLGALADRHPTGLSGGESQRVAVCAAIAHGPELILADEPTGELDRASAEAVYDLLAACATDTGAALVVVSHDADAARVADRVVRIRDGRLSEEWAPDGAESLVVDDRGWVRLPEPLRHHTGVTTRVRAAAGAGGIVLTGASPAAVPAARAALSGQSSVRGPADPAGSGPGLAALASDGLAARMSRVVVRLVGREVLSGHDLDVPLGELTVVRGRSGSGKSTLLRVLAGLVRPDAGDVTVAGVDLRGLDRAGLAALRRAHLAFVGQSAALVETLSVAENLTFAAQVRAARADGADDRLAELGLAALRDRPVGVLSGGERQRAAVARAFCARPAIAVLDEPTSRQDEANAERVVSALRAAAAAGTAVVVATHDPLLVDAADRTLTLT</sequence>
<comment type="caution">
    <text evidence="5">The sequence shown here is derived from an EMBL/GenBank/DDBJ whole genome shotgun (WGS) entry which is preliminary data.</text>
</comment>
<dbReference type="PANTHER" id="PTHR24220:SF689">
    <property type="entry name" value="LIPOPROTEIN-RELEASING SYSTEM ATP-BINDING PROTEIN LOLD"/>
    <property type="match status" value="1"/>
</dbReference>
<evidence type="ECO:0000256" key="1">
    <source>
        <dbReference type="ARBA" id="ARBA00005417"/>
    </source>
</evidence>